<dbReference type="EMBL" id="FQVT01000001">
    <property type="protein sequence ID" value="SHF53939.1"/>
    <property type="molecule type" value="Genomic_DNA"/>
</dbReference>
<keyword evidence="1" id="KW-0472">Membrane</keyword>
<reference evidence="3" key="1">
    <citation type="submission" date="2016-11" db="EMBL/GenBank/DDBJ databases">
        <authorList>
            <person name="Varghese N."/>
            <person name="Submissions S."/>
        </authorList>
    </citation>
    <scope>NUCLEOTIDE SEQUENCE [LARGE SCALE GENOMIC DNA]</scope>
    <source>
        <strain evidence="3">DSM 24579</strain>
    </source>
</reference>
<evidence type="ECO:0000256" key="1">
    <source>
        <dbReference type="SAM" id="Phobius"/>
    </source>
</evidence>
<accession>A0A1M5CGT0</accession>
<gene>
    <name evidence="2" type="ORF">SAMN05444483_101517</name>
</gene>
<name>A0A1M5CGT0_SALEC</name>
<dbReference type="AlphaFoldDB" id="A0A1M5CGT0"/>
<protein>
    <submittedName>
        <fullName evidence="2">Uncharacterized protein</fullName>
    </submittedName>
</protein>
<dbReference type="OrthoDB" id="981524at2"/>
<dbReference type="STRING" id="1073325.SAMN05444483_101517"/>
<dbReference type="RefSeq" id="WP_072876366.1">
    <property type="nucleotide sequence ID" value="NZ_FQVT01000001.1"/>
</dbReference>
<proteinExistence type="predicted"/>
<organism evidence="2 3">
    <name type="scientific">Salegentibacter echinorum</name>
    <dbReference type="NCBI Taxonomy" id="1073325"/>
    <lineage>
        <taxon>Bacteria</taxon>
        <taxon>Pseudomonadati</taxon>
        <taxon>Bacteroidota</taxon>
        <taxon>Flavobacteriia</taxon>
        <taxon>Flavobacteriales</taxon>
        <taxon>Flavobacteriaceae</taxon>
        <taxon>Salegentibacter</taxon>
    </lineage>
</organism>
<keyword evidence="1" id="KW-1133">Transmembrane helix</keyword>
<keyword evidence="1" id="KW-0812">Transmembrane</keyword>
<feature type="transmembrane region" description="Helical" evidence="1">
    <location>
        <begin position="80"/>
        <end position="100"/>
    </location>
</feature>
<sequence length="174" mass="19952">MKAKKTAYKQPSGFKTPPNYFEDLEQEVCNTLSLTETLEGQKTAGFVTPKSYFEDFEHELLEDVARHKKPKVRVLFNKEVLLYAASIAAIVLALASTFYLNPKTDTNWDNVQLSVMEDYIDNNNIDFSTSEISNYLFSEGYIVDDSDLNDLNTNAMVDYLDENMEDPIYILEDK</sequence>
<evidence type="ECO:0000313" key="2">
    <source>
        <dbReference type="EMBL" id="SHF53939.1"/>
    </source>
</evidence>
<keyword evidence="3" id="KW-1185">Reference proteome</keyword>
<evidence type="ECO:0000313" key="3">
    <source>
        <dbReference type="Proteomes" id="UP000183945"/>
    </source>
</evidence>
<dbReference type="Proteomes" id="UP000183945">
    <property type="component" value="Unassembled WGS sequence"/>
</dbReference>